<sequence>MADTGPYAVKERLIAPAWYHDRTHTRKMVKQVQEDFERGFEKRAPVMDTKRSGRPRTRDVAIENIHQSVLGSPKNHYGNGLQSWNYRVQITSIEWQLATDCCNTFDTLPKRSKVMFSNECAVYLSSHPRNVYFWSDANPQYVEEVQDLSSLKQQSYIRKLETFFVPELKRRGIANEIYFQQDGAPAHHVHAVRNYLDQVFPNRWIGRSSPTLQWPARSPDLTTRDDALWG</sequence>
<reference evidence="1 2" key="1">
    <citation type="submission" date="2023-02" db="EMBL/GenBank/DDBJ databases">
        <title>LHISI_Scaffold_Assembly.</title>
        <authorList>
            <person name="Stuart O.P."/>
            <person name="Cleave R."/>
            <person name="Magrath M.J.L."/>
            <person name="Mikheyev A.S."/>
        </authorList>
    </citation>
    <scope>NUCLEOTIDE SEQUENCE [LARGE SCALE GENOMIC DNA]</scope>
    <source>
        <strain evidence="1">Daus_M_001</strain>
        <tissue evidence="1">Leg muscle</tissue>
    </source>
</reference>
<dbReference type="Proteomes" id="UP001159363">
    <property type="component" value="Chromosome 4"/>
</dbReference>
<gene>
    <name evidence="1" type="ORF">PR048_016411</name>
</gene>
<dbReference type="PANTHER" id="PTHR47326:SF1">
    <property type="entry name" value="HTH PSQ-TYPE DOMAIN-CONTAINING PROTEIN"/>
    <property type="match status" value="1"/>
</dbReference>
<proteinExistence type="predicted"/>
<keyword evidence="2" id="KW-1185">Reference proteome</keyword>
<protein>
    <recommendedName>
        <fullName evidence="3">Transposase</fullName>
    </recommendedName>
</protein>
<evidence type="ECO:0008006" key="3">
    <source>
        <dbReference type="Google" id="ProtNLM"/>
    </source>
</evidence>
<dbReference type="Gene3D" id="3.30.420.10">
    <property type="entry name" value="Ribonuclease H-like superfamily/Ribonuclease H"/>
    <property type="match status" value="1"/>
</dbReference>
<name>A0ABQ9HJN2_9NEOP</name>
<evidence type="ECO:0000313" key="1">
    <source>
        <dbReference type="EMBL" id="KAJ8884554.1"/>
    </source>
</evidence>
<dbReference type="EMBL" id="JARBHB010000005">
    <property type="protein sequence ID" value="KAJ8884554.1"/>
    <property type="molecule type" value="Genomic_DNA"/>
</dbReference>
<accession>A0ABQ9HJN2</accession>
<dbReference type="PANTHER" id="PTHR47326">
    <property type="entry name" value="TRANSPOSABLE ELEMENT TC3 TRANSPOSASE-LIKE PROTEIN"/>
    <property type="match status" value="1"/>
</dbReference>
<dbReference type="InterPro" id="IPR036397">
    <property type="entry name" value="RNaseH_sf"/>
</dbReference>
<organism evidence="1 2">
    <name type="scientific">Dryococelus australis</name>
    <dbReference type="NCBI Taxonomy" id="614101"/>
    <lineage>
        <taxon>Eukaryota</taxon>
        <taxon>Metazoa</taxon>
        <taxon>Ecdysozoa</taxon>
        <taxon>Arthropoda</taxon>
        <taxon>Hexapoda</taxon>
        <taxon>Insecta</taxon>
        <taxon>Pterygota</taxon>
        <taxon>Neoptera</taxon>
        <taxon>Polyneoptera</taxon>
        <taxon>Phasmatodea</taxon>
        <taxon>Verophasmatodea</taxon>
        <taxon>Anareolatae</taxon>
        <taxon>Phasmatidae</taxon>
        <taxon>Eurycanthinae</taxon>
        <taxon>Dryococelus</taxon>
    </lineage>
</organism>
<evidence type="ECO:0000313" key="2">
    <source>
        <dbReference type="Proteomes" id="UP001159363"/>
    </source>
</evidence>
<comment type="caution">
    <text evidence="1">The sequence shown here is derived from an EMBL/GenBank/DDBJ whole genome shotgun (WGS) entry which is preliminary data.</text>
</comment>